<protein>
    <submittedName>
        <fullName evidence="1">Uncharacterized protein</fullName>
    </submittedName>
</protein>
<reference evidence="1" key="1">
    <citation type="submission" date="2022-09" db="EMBL/GenBank/DDBJ databases">
        <title>Aureispira anguillicida sp. nov., isolated from Leptocephalus of Japanese eel Anguilla japonica.</title>
        <authorList>
            <person name="Yuasa K."/>
            <person name="Mekata T."/>
            <person name="Ikunari K."/>
        </authorList>
    </citation>
    <scope>NUCLEOTIDE SEQUENCE</scope>
    <source>
        <strain evidence="1">EL160426</strain>
    </source>
</reference>
<gene>
    <name evidence="1" type="ORF">AsAng_0021290</name>
</gene>
<proteinExistence type="predicted"/>
<evidence type="ECO:0000313" key="1">
    <source>
        <dbReference type="EMBL" id="BDS11415.1"/>
    </source>
</evidence>
<accession>A0A915YE74</accession>
<sequence>MMNSKLKFFFILSFMAFFLSNCDKNDPPIETTVEEDKENIKNLFNDVITETKALKAGCAMQAIDDFLNLDRGQALNSNWAEMLYNTLESHLNITAYQTNKFNFTNHVGTHSWNASTQNWTASSLPTDKIVLEMPAIMGANSNSVVATAHHYTDQQVSYNNYQYWLPTSLMANVSVNNEDCIGVDLKSATYDNTSFQIPVEMEMHLTLAPYVFEIKAKRTAPAKLNVEIIAKNNGTEKFSLVTDLTYDHANYETLDYFNDCIAASGEFKFGDFTLPFTADFETARSLFNPTNVQINTLFDADVFYKGNEIADLDYAKDYQGYADIHITYKDGTIEDTETYYDDFVDRLELVLVEFTGPWPN</sequence>
<dbReference type="AlphaFoldDB" id="A0A915YE74"/>
<dbReference type="EMBL" id="AP026867">
    <property type="protein sequence ID" value="BDS11415.1"/>
    <property type="molecule type" value="Genomic_DNA"/>
</dbReference>
<evidence type="ECO:0000313" key="2">
    <source>
        <dbReference type="Proteomes" id="UP001060919"/>
    </source>
</evidence>
<keyword evidence="2" id="KW-1185">Reference proteome</keyword>
<dbReference type="Proteomes" id="UP001060919">
    <property type="component" value="Chromosome"/>
</dbReference>
<dbReference type="KEGG" id="aup:AsAng_0021290"/>
<dbReference type="RefSeq" id="WP_264792597.1">
    <property type="nucleotide sequence ID" value="NZ_AP026867.1"/>
</dbReference>
<organism evidence="1 2">
    <name type="scientific">Aureispira anguillae</name>
    <dbReference type="NCBI Taxonomy" id="2864201"/>
    <lineage>
        <taxon>Bacteria</taxon>
        <taxon>Pseudomonadati</taxon>
        <taxon>Bacteroidota</taxon>
        <taxon>Saprospiria</taxon>
        <taxon>Saprospirales</taxon>
        <taxon>Saprospiraceae</taxon>
        <taxon>Aureispira</taxon>
    </lineage>
</organism>
<name>A0A915YE74_9BACT</name>